<dbReference type="EMBL" id="REGN01004581">
    <property type="protein sequence ID" value="RNA16942.1"/>
    <property type="molecule type" value="Genomic_DNA"/>
</dbReference>
<sequence>MGQCVGVAGVASCDRHWLVAPLHLIISAQAHHVHCFSLCGQTVELVESSVVAVDAVGHSGSWILC</sequence>
<evidence type="ECO:0000313" key="2">
    <source>
        <dbReference type="Proteomes" id="UP000276133"/>
    </source>
</evidence>
<proteinExistence type="predicted"/>
<name>A0A3M7R032_BRAPC</name>
<dbReference type="Proteomes" id="UP000276133">
    <property type="component" value="Unassembled WGS sequence"/>
</dbReference>
<comment type="caution">
    <text evidence="1">The sequence shown here is derived from an EMBL/GenBank/DDBJ whole genome shotgun (WGS) entry which is preliminary data.</text>
</comment>
<organism evidence="1 2">
    <name type="scientific">Brachionus plicatilis</name>
    <name type="common">Marine rotifer</name>
    <name type="synonym">Brachionus muelleri</name>
    <dbReference type="NCBI Taxonomy" id="10195"/>
    <lineage>
        <taxon>Eukaryota</taxon>
        <taxon>Metazoa</taxon>
        <taxon>Spiralia</taxon>
        <taxon>Gnathifera</taxon>
        <taxon>Rotifera</taxon>
        <taxon>Eurotatoria</taxon>
        <taxon>Monogononta</taxon>
        <taxon>Pseudotrocha</taxon>
        <taxon>Ploima</taxon>
        <taxon>Brachionidae</taxon>
        <taxon>Brachionus</taxon>
    </lineage>
</organism>
<evidence type="ECO:0000313" key="1">
    <source>
        <dbReference type="EMBL" id="RNA16942.1"/>
    </source>
</evidence>
<keyword evidence="2" id="KW-1185">Reference proteome</keyword>
<protein>
    <submittedName>
        <fullName evidence="1">Uncharacterized protein</fullName>
    </submittedName>
</protein>
<gene>
    <name evidence="1" type="ORF">BpHYR1_024578</name>
</gene>
<reference evidence="1 2" key="1">
    <citation type="journal article" date="2018" name="Sci. Rep.">
        <title>Genomic signatures of local adaptation to the degree of environmental predictability in rotifers.</title>
        <authorList>
            <person name="Franch-Gras L."/>
            <person name="Hahn C."/>
            <person name="Garcia-Roger E.M."/>
            <person name="Carmona M.J."/>
            <person name="Serra M."/>
            <person name="Gomez A."/>
        </authorList>
    </citation>
    <scope>NUCLEOTIDE SEQUENCE [LARGE SCALE GENOMIC DNA]</scope>
    <source>
        <strain evidence="1">HYR1</strain>
    </source>
</reference>
<dbReference type="AlphaFoldDB" id="A0A3M7R032"/>
<accession>A0A3M7R032</accession>